<comment type="caution">
    <text evidence="1">The sequence shown here is derived from an EMBL/GenBank/DDBJ whole genome shotgun (WGS) entry which is preliminary data.</text>
</comment>
<dbReference type="EMBL" id="RQVS01000008">
    <property type="protein sequence ID" value="RRJ86535.1"/>
    <property type="molecule type" value="Genomic_DNA"/>
</dbReference>
<dbReference type="AlphaFoldDB" id="A0A3P3VUP8"/>
<keyword evidence="2" id="KW-1185">Reference proteome</keyword>
<evidence type="ECO:0000313" key="2">
    <source>
        <dbReference type="Proteomes" id="UP000274391"/>
    </source>
</evidence>
<accession>A0A3P3VUP8</accession>
<reference evidence="1 2" key="1">
    <citation type="submission" date="2018-11" db="EMBL/GenBank/DDBJ databases">
        <title>YIM 102482-1 draft genome.</title>
        <authorList>
            <person name="Li G."/>
            <person name="Jiang Y."/>
        </authorList>
    </citation>
    <scope>NUCLEOTIDE SEQUENCE [LARGE SCALE GENOMIC DNA]</scope>
    <source>
        <strain evidence="1 2">YIM 102482-1</strain>
    </source>
</reference>
<protein>
    <submittedName>
        <fullName evidence="1">Uncharacterized protein</fullName>
    </submittedName>
</protein>
<gene>
    <name evidence="1" type="ORF">EG850_07745</name>
</gene>
<name>A0A3P3VUP8_9MICO</name>
<sequence length="60" mass="6397">MWGYPPDGLEQTPTAIWGWSGADAAGTLGRLPVRTLRAGNDATTLLLQTVCSRSRPKEVG</sequence>
<evidence type="ECO:0000313" key="1">
    <source>
        <dbReference type="EMBL" id="RRJ86535.1"/>
    </source>
</evidence>
<dbReference type="Proteomes" id="UP000274391">
    <property type="component" value="Unassembled WGS sequence"/>
</dbReference>
<dbReference type="RefSeq" id="WP_124972219.1">
    <property type="nucleotide sequence ID" value="NZ_RQVS01000008.1"/>
</dbReference>
<dbReference type="OrthoDB" id="5517693at2"/>
<organism evidence="1 2">
    <name type="scientific">Gulosibacter macacae</name>
    <dbReference type="NCBI Taxonomy" id="2488791"/>
    <lineage>
        <taxon>Bacteria</taxon>
        <taxon>Bacillati</taxon>
        <taxon>Actinomycetota</taxon>
        <taxon>Actinomycetes</taxon>
        <taxon>Micrococcales</taxon>
        <taxon>Microbacteriaceae</taxon>
        <taxon>Gulosibacter</taxon>
    </lineage>
</organism>
<proteinExistence type="predicted"/>